<dbReference type="GO" id="GO:0000776">
    <property type="term" value="C:kinetochore"/>
    <property type="evidence" value="ECO:0007669"/>
    <property type="project" value="TreeGrafter"/>
</dbReference>
<feature type="compositionally biased region" description="Polar residues" evidence="8">
    <location>
        <begin position="23"/>
        <end position="32"/>
    </location>
</feature>
<name>A0AA88CX42_FICCA</name>
<feature type="region of interest" description="Disordered" evidence="8">
    <location>
        <begin position="1"/>
        <end position="58"/>
    </location>
</feature>
<sequence length="732" mass="83445">MIVRTPPPSKRPRAAASAVETGASDSPPTATASDRPLVIYEDPTSAVPRQRDSSSSDHQMLCTYQCRQLVKSDFLDALSSAEKEARDSQSRFEALSEKFSKIEAERKKYLDQFLYTEQELAAAKGRERALQEQLLKEVNDSQERYRKQLQSHRELEVKLQSEMNLRMKAESFAASAEEEGGVLKRKQSQFSESREREKKRLNSELEQLKRDSKLSVTRISADLERMEYKAKNAEKESELLKEQLEDSQKQLKECLHLKSELEKKLSSFTFEEVSPSDSQILVKHLQEELRNYEAEVAEARRLKSSHENIELLKEKLLEEKGRKERAESDLSKLQEIQLSMKKLEDELSSWKLVTKDIPGVSCSEDLPVKFAALQKEVIDGTMKVGEVNARLKQLEVALDYAQINKRNAEAEATLAKEKAEALKSEVKQIQMTLSMVTDERDNLRNIVNELKKSNSGVAGNQEASGTGVVIQELESSIAKKECYIKELETSLSEQKEAANRQYGEVNLLNERLNNEARKIKSLERENDRLRSEISLLESKLGHGDYSAANTKVLRMVNTLGVDNDAKQTIEALRSELQKTKEKLQALEELKSQSGDSGKLVDSYISGKITQLKEQIATLEKREERYKTVFADRISVFRRACCELFGYKIVMDEQQRPNGIPVTRFTLQSIYAQSDDEKLEFEYESGNTNILANSYSSQREISQQVEIFIRKLNSIPAFTANLTVESFNRRTLS</sequence>
<dbReference type="GO" id="GO:0007094">
    <property type="term" value="P:mitotic spindle assembly checkpoint signaling"/>
    <property type="evidence" value="ECO:0007669"/>
    <property type="project" value="InterPro"/>
</dbReference>
<reference evidence="9" key="1">
    <citation type="submission" date="2023-07" db="EMBL/GenBank/DDBJ databases">
        <title>draft genome sequence of fig (Ficus carica).</title>
        <authorList>
            <person name="Takahashi T."/>
            <person name="Nishimura K."/>
        </authorList>
    </citation>
    <scope>NUCLEOTIDE SEQUENCE</scope>
</reference>
<protein>
    <recommendedName>
        <fullName evidence="11">Mitotic spindle checkpoint protein MAD1</fullName>
    </recommendedName>
</protein>
<feature type="coiled-coil region" evidence="7">
    <location>
        <begin position="78"/>
        <end position="155"/>
    </location>
</feature>
<evidence type="ECO:0000256" key="8">
    <source>
        <dbReference type="SAM" id="MobiDB-lite"/>
    </source>
</evidence>
<feature type="coiled-coil region" evidence="7">
    <location>
        <begin position="391"/>
        <end position="628"/>
    </location>
</feature>
<dbReference type="GO" id="GO:0051315">
    <property type="term" value="P:attachment of mitotic spindle microtubules to kinetochore"/>
    <property type="evidence" value="ECO:0007669"/>
    <property type="project" value="TreeGrafter"/>
</dbReference>
<feature type="region of interest" description="Disordered" evidence="8">
    <location>
        <begin position="176"/>
        <end position="198"/>
    </location>
</feature>
<keyword evidence="5" id="KW-0539">Nucleus</keyword>
<keyword evidence="6" id="KW-0131">Cell cycle</keyword>
<organism evidence="9 10">
    <name type="scientific">Ficus carica</name>
    <name type="common">Common fig</name>
    <dbReference type="NCBI Taxonomy" id="3494"/>
    <lineage>
        <taxon>Eukaryota</taxon>
        <taxon>Viridiplantae</taxon>
        <taxon>Streptophyta</taxon>
        <taxon>Embryophyta</taxon>
        <taxon>Tracheophyta</taxon>
        <taxon>Spermatophyta</taxon>
        <taxon>Magnoliopsida</taxon>
        <taxon>eudicotyledons</taxon>
        <taxon>Gunneridae</taxon>
        <taxon>Pentapetalae</taxon>
        <taxon>rosids</taxon>
        <taxon>fabids</taxon>
        <taxon>Rosales</taxon>
        <taxon>Moraceae</taxon>
        <taxon>Ficeae</taxon>
        <taxon>Ficus</taxon>
    </lineage>
</organism>
<comment type="similarity">
    <text evidence="2">Belongs to the MAD1 family.</text>
</comment>
<dbReference type="Gene3D" id="1.20.5.170">
    <property type="match status" value="1"/>
</dbReference>
<evidence type="ECO:0008006" key="11">
    <source>
        <dbReference type="Google" id="ProtNLM"/>
    </source>
</evidence>
<dbReference type="PANTHER" id="PTHR23168">
    <property type="entry name" value="MITOTIC SPINDLE ASSEMBLY CHECKPOINT PROTEIN MAD1 MITOTIC ARREST DEFICIENT-LIKE PROTEIN 1"/>
    <property type="match status" value="1"/>
</dbReference>
<comment type="caution">
    <text evidence="9">The sequence shown here is derived from an EMBL/GenBank/DDBJ whole genome shotgun (WGS) entry which is preliminary data.</text>
</comment>
<dbReference type="SUPFAM" id="SSF75704">
    <property type="entry name" value="Mitotic arrest deficient-like 1, Mad1"/>
    <property type="match status" value="1"/>
</dbReference>
<accession>A0AA88CX42</accession>
<keyword evidence="4" id="KW-0498">Mitosis</keyword>
<evidence type="ECO:0000313" key="9">
    <source>
        <dbReference type="EMBL" id="GMN33237.1"/>
    </source>
</evidence>
<proteinExistence type="inferred from homology"/>
<evidence type="ECO:0000256" key="7">
    <source>
        <dbReference type="SAM" id="Coils"/>
    </source>
</evidence>
<evidence type="ECO:0000256" key="2">
    <source>
        <dbReference type="ARBA" id="ARBA00008029"/>
    </source>
</evidence>
<dbReference type="GO" id="GO:0051301">
    <property type="term" value="P:cell division"/>
    <property type="evidence" value="ECO:0007669"/>
    <property type="project" value="UniProtKB-KW"/>
</dbReference>
<evidence type="ECO:0000256" key="4">
    <source>
        <dbReference type="ARBA" id="ARBA00022776"/>
    </source>
</evidence>
<dbReference type="EMBL" id="BTGU01000004">
    <property type="protein sequence ID" value="GMN33237.1"/>
    <property type="molecule type" value="Genomic_DNA"/>
</dbReference>
<dbReference type="FunFam" id="3.30.457.60:FF:000004">
    <property type="entry name" value="Mitotic spindle checkpoint protein MAD1"/>
    <property type="match status" value="1"/>
</dbReference>
<dbReference type="Proteomes" id="UP001187192">
    <property type="component" value="Unassembled WGS sequence"/>
</dbReference>
<evidence type="ECO:0000256" key="1">
    <source>
        <dbReference type="ARBA" id="ARBA00004123"/>
    </source>
</evidence>
<evidence type="ECO:0000256" key="5">
    <source>
        <dbReference type="ARBA" id="ARBA00023242"/>
    </source>
</evidence>
<keyword evidence="10" id="KW-1185">Reference proteome</keyword>
<dbReference type="Pfam" id="PF05557">
    <property type="entry name" value="MAD"/>
    <property type="match status" value="1"/>
</dbReference>
<dbReference type="Gene3D" id="6.10.250.90">
    <property type="match status" value="1"/>
</dbReference>
<evidence type="ECO:0000313" key="10">
    <source>
        <dbReference type="Proteomes" id="UP001187192"/>
    </source>
</evidence>
<dbReference type="GO" id="GO:0072686">
    <property type="term" value="C:mitotic spindle"/>
    <property type="evidence" value="ECO:0007669"/>
    <property type="project" value="TreeGrafter"/>
</dbReference>
<dbReference type="GO" id="GO:0005635">
    <property type="term" value="C:nuclear envelope"/>
    <property type="evidence" value="ECO:0007669"/>
    <property type="project" value="TreeGrafter"/>
</dbReference>
<evidence type="ECO:0000256" key="6">
    <source>
        <dbReference type="ARBA" id="ARBA00023306"/>
    </source>
</evidence>
<keyword evidence="3" id="KW-0132">Cell division</keyword>
<gene>
    <name evidence="9" type="ORF">TIFTF001_004049</name>
</gene>
<dbReference type="AlphaFoldDB" id="A0AA88CX42"/>
<keyword evidence="7" id="KW-0175">Coiled coil</keyword>
<dbReference type="InterPro" id="IPR008672">
    <property type="entry name" value="Mad1"/>
</dbReference>
<comment type="subcellular location">
    <subcellularLocation>
        <location evidence="1">Nucleus</location>
    </subcellularLocation>
</comment>
<dbReference type="Gene3D" id="3.30.457.60">
    <property type="match status" value="1"/>
</dbReference>
<dbReference type="PANTHER" id="PTHR23168:SF0">
    <property type="entry name" value="MITOTIC SPINDLE ASSEMBLY CHECKPOINT PROTEIN MAD1"/>
    <property type="match status" value="1"/>
</dbReference>
<evidence type="ECO:0000256" key="3">
    <source>
        <dbReference type="ARBA" id="ARBA00022618"/>
    </source>
</evidence>